<dbReference type="Gene3D" id="3.30.1380.10">
    <property type="match status" value="1"/>
</dbReference>
<comment type="caution">
    <text evidence="2">The sequence shown here is derived from an EMBL/GenBank/DDBJ whole genome shotgun (WGS) entry which is preliminary data.</text>
</comment>
<dbReference type="EMBL" id="BPTT01000001">
    <property type="protein sequence ID" value="GJG32562.1"/>
    <property type="molecule type" value="Genomic_DNA"/>
</dbReference>
<dbReference type="InterPro" id="IPR009045">
    <property type="entry name" value="Zn_M74/Hedgehog-like"/>
</dbReference>
<dbReference type="Proteomes" id="UP000887097">
    <property type="component" value="Unassembled WGS sequence"/>
</dbReference>
<dbReference type="RefSeq" id="WP_013065708.1">
    <property type="nucleotide sequence ID" value="NZ_BPTT01000001.1"/>
</dbReference>
<organism evidence="2 3">
    <name type="scientific">Xylanibacter ruminicola</name>
    <name type="common">Prevotella ruminicola</name>
    <dbReference type="NCBI Taxonomy" id="839"/>
    <lineage>
        <taxon>Bacteria</taxon>
        <taxon>Pseudomonadati</taxon>
        <taxon>Bacteroidota</taxon>
        <taxon>Bacteroidia</taxon>
        <taxon>Bacteroidales</taxon>
        <taxon>Prevotellaceae</taxon>
        <taxon>Xylanibacter</taxon>
    </lineage>
</organism>
<dbReference type="GeneID" id="31499703"/>
<dbReference type="OMA" id="QELTIWH"/>
<dbReference type="Pfam" id="PF08291">
    <property type="entry name" value="Peptidase_M15_3"/>
    <property type="match status" value="1"/>
</dbReference>
<dbReference type="SUPFAM" id="SSF55166">
    <property type="entry name" value="Hedgehog/DD-peptidase"/>
    <property type="match status" value="1"/>
</dbReference>
<feature type="domain" description="Peptidase M15A C-terminal" evidence="1">
    <location>
        <begin position="39"/>
        <end position="98"/>
    </location>
</feature>
<sequence>MEQIVQLNSKANLSQHFTLGEFTRSKYPEVYNIPSHEAIANLKRLCEWLEVLREKASHPIIINSGYRSPQFNRKVGGAPTSNHITGCAVDIRTSGYEQAICYAAIIIDYAKESNQDYDELLIEKNRYGAVWLHFAVRPKDNRRKVAFIIV</sequence>
<proteinExistence type="predicted"/>
<evidence type="ECO:0000313" key="2">
    <source>
        <dbReference type="EMBL" id="GJG32562.1"/>
    </source>
</evidence>
<name>A0AA37I1A4_XYLRU</name>
<accession>A0AA37I1A4</accession>
<reference evidence="2" key="1">
    <citation type="submission" date="2021-08" db="EMBL/GenBank/DDBJ databases">
        <title>Prevotella lacticifex sp. nov., isolated from rumen of cow.</title>
        <authorList>
            <person name="Shinkai T."/>
            <person name="Ikeyama N."/>
            <person name="Kumagai M."/>
            <person name="Ohmori H."/>
            <person name="Sakamoto M."/>
            <person name="Ohkuma M."/>
            <person name="Mitsumori M."/>
        </authorList>
    </citation>
    <scope>NUCLEOTIDE SEQUENCE</scope>
    <source>
        <strain evidence="2">JCM 8259</strain>
    </source>
</reference>
<dbReference type="InterPro" id="IPR013230">
    <property type="entry name" value="Peptidase_M15A_C"/>
</dbReference>
<evidence type="ECO:0000313" key="3">
    <source>
        <dbReference type="Proteomes" id="UP000887097"/>
    </source>
</evidence>
<gene>
    <name evidence="2" type="ORF">PRMUPPPA20_06710</name>
</gene>
<protein>
    <recommendedName>
        <fullName evidence="1">Peptidase M15A C-terminal domain-containing protein</fullName>
    </recommendedName>
</protein>
<evidence type="ECO:0000259" key="1">
    <source>
        <dbReference type="Pfam" id="PF08291"/>
    </source>
</evidence>
<dbReference type="AlphaFoldDB" id="A0AA37I1A4"/>